<dbReference type="InterPro" id="IPR001041">
    <property type="entry name" value="2Fe-2S_ferredoxin-type"/>
</dbReference>
<dbReference type="Gene3D" id="3.40.50.80">
    <property type="entry name" value="Nucleotide-binding domain of ferredoxin-NADP reductase (FNR) module"/>
    <property type="match status" value="1"/>
</dbReference>
<dbReference type="SUPFAM" id="SSF54292">
    <property type="entry name" value="2Fe-2S ferredoxin-like"/>
    <property type="match status" value="1"/>
</dbReference>
<comment type="cofactor">
    <cofactor evidence="9">
        <name>[2Fe-2S] cluster</name>
        <dbReference type="ChEBI" id="CHEBI:190135"/>
    </cofactor>
</comment>
<dbReference type="Pfam" id="PF00175">
    <property type="entry name" value="NAD_binding_1"/>
    <property type="match status" value="1"/>
</dbReference>
<dbReference type="SUPFAM" id="SSF63380">
    <property type="entry name" value="Riboflavin synthase domain-like"/>
    <property type="match status" value="1"/>
</dbReference>
<evidence type="ECO:0000259" key="13">
    <source>
        <dbReference type="PROSITE" id="PS51384"/>
    </source>
</evidence>
<dbReference type="PANTHER" id="PTHR47354">
    <property type="entry name" value="NADH OXIDOREDUCTASE HCR"/>
    <property type="match status" value="1"/>
</dbReference>
<dbReference type="Proteomes" id="UP000541347">
    <property type="component" value="Unassembled WGS sequence"/>
</dbReference>
<feature type="compositionally biased region" description="Low complexity" evidence="11">
    <location>
        <begin position="307"/>
        <end position="325"/>
    </location>
</feature>
<evidence type="ECO:0000313" key="14">
    <source>
        <dbReference type="EMBL" id="NBN62277.1"/>
    </source>
</evidence>
<dbReference type="InterPro" id="IPR017938">
    <property type="entry name" value="Riboflavin_synthase-like_b-brl"/>
</dbReference>
<sequence length="415" mass="43980">MTVKPDLAAGHALPFASTAPWKGSSARLEVIAVIDETADVKTFVFRPEGGGWFSYKPGQFVTLELPVPGGPVWRTYTLSSTPTRPFSASVTVKAQAGSIGTRWMFDTLVPGMTLTASGPAGHFSHWNHLAERYLFLSAGSGITPMMSMLRAMADTAPASDVAFLTCGRTPGDLLFRDELEMLARQMPNLTLGLMVERKSAADRWHGLTGRIDMARLKFLVRDYRQREIFCCGPEPFMAGVRLMLEDAGFDMRHYHEESFGAPSKAQSQVQSQAQILAQTPAPAQATAGTAKPEPVAGADGRVPSQVQGAAPTAAPPAQDGTAPAGYAGDGVRLQFSRSDVTTTCAPGTTLLEAARAAAVRIPAACEAGMCGTCKVKKTAGDVTMEHNGGITDEEIGDGYVLACCSRPLGPVTLEV</sequence>
<keyword evidence="15" id="KW-1185">Reference proteome</keyword>
<dbReference type="CDD" id="cd00207">
    <property type="entry name" value="fer2"/>
    <property type="match status" value="1"/>
</dbReference>
<dbReference type="Gene3D" id="2.40.30.10">
    <property type="entry name" value="Translation factors"/>
    <property type="match status" value="1"/>
</dbReference>
<evidence type="ECO:0000256" key="8">
    <source>
        <dbReference type="ARBA" id="ARBA00023014"/>
    </source>
</evidence>
<organism evidence="14 15">
    <name type="scientific">Pannonibacter tanglangensis</name>
    <dbReference type="NCBI Taxonomy" id="2750084"/>
    <lineage>
        <taxon>Bacteria</taxon>
        <taxon>Pseudomonadati</taxon>
        <taxon>Pseudomonadota</taxon>
        <taxon>Alphaproteobacteria</taxon>
        <taxon>Hyphomicrobiales</taxon>
        <taxon>Stappiaceae</taxon>
        <taxon>Pannonibacter</taxon>
    </lineage>
</organism>
<evidence type="ECO:0000256" key="10">
    <source>
        <dbReference type="ARBA" id="ARBA00061434"/>
    </source>
</evidence>
<dbReference type="InterPro" id="IPR001433">
    <property type="entry name" value="OxRdtase_FAD/NAD-bd"/>
</dbReference>
<dbReference type="InterPro" id="IPR008333">
    <property type="entry name" value="Cbr1-like_FAD-bd_dom"/>
</dbReference>
<evidence type="ECO:0000256" key="7">
    <source>
        <dbReference type="ARBA" id="ARBA00023004"/>
    </source>
</evidence>
<keyword evidence="6" id="KW-0560">Oxidoreductase</keyword>
<dbReference type="CDD" id="cd06215">
    <property type="entry name" value="FNR_iron_sulfur_binding_1"/>
    <property type="match status" value="1"/>
</dbReference>
<dbReference type="EMBL" id="JAABLP010000001">
    <property type="protein sequence ID" value="NBN62277.1"/>
    <property type="molecule type" value="Genomic_DNA"/>
</dbReference>
<accession>A0ABW9ZBT7</accession>
<evidence type="ECO:0000256" key="2">
    <source>
        <dbReference type="ARBA" id="ARBA00022630"/>
    </source>
</evidence>
<evidence type="ECO:0000256" key="1">
    <source>
        <dbReference type="ARBA" id="ARBA00001974"/>
    </source>
</evidence>
<dbReference type="PROSITE" id="PS51085">
    <property type="entry name" value="2FE2S_FER_2"/>
    <property type="match status" value="1"/>
</dbReference>
<keyword evidence="2" id="KW-0285">Flavoprotein</keyword>
<evidence type="ECO:0000259" key="12">
    <source>
        <dbReference type="PROSITE" id="PS51085"/>
    </source>
</evidence>
<keyword evidence="7" id="KW-0408">Iron</keyword>
<evidence type="ECO:0000256" key="4">
    <source>
        <dbReference type="ARBA" id="ARBA00022723"/>
    </source>
</evidence>
<dbReference type="Pfam" id="PF00111">
    <property type="entry name" value="Fer2"/>
    <property type="match status" value="1"/>
</dbReference>
<dbReference type="Gene3D" id="3.10.20.30">
    <property type="match status" value="1"/>
</dbReference>
<dbReference type="InterPro" id="IPR036010">
    <property type="entry name" value="2Fe-2S_ferredoxin-like_sf"/>
</dbReference>
<dbReference type="InterPro" id="IPR012675">
    <property type="entry name" value="Beta-grasp_dom_sf"/>
</dbReference>
<evidence type="ECO:0000313" key="15">
    <source>
        <dbReference type="Proteomes" id="UP000541347"/>
    </source>
</evidence>
<evidence type="ECO:0000256" key="3">
    <source>
        <dbReference type="ARBA" id="ARBA00022714"/>
    </source>
</evidence>
<comment type="similarity">
    <text evidence="10">In the N-terminal section; belongs to the FAD-binding oxidoreductase type 6 family.</text>
</comment>
<dbReference type="Pfam" id="PF00970">
    <property type="entry name" value="FAD_binding_6"/>
    <property type="match status" value="1"/>
</dbReference>
<protein>
    <submittedName>
        <fullName evidence="14">2Fe-2S iron-sulfur cluster binding domain-containing protein</fullName>
    </submittedName>
</protein>
<dbReference type="InterPro" id="IPR017927">
    <property type="entry name" value="FAD-bd_FR_type"/>
</dbReference>
<dbReference type="PROSITE" id="PS51384">
    <property type="entry name" value="FAD_FR"/>
    <property type="match status" value="1"/>
</dbReference>
<gene>
    <name evidence="14" type="ORF">GWI71_01130</name>
</gene>
<feature type="domain" description="FAD-binding FR-type" evidence="13">
    <location>
        <begin position="23"/>
        <end position="126"/>
    </location>
</feature>
<dbReference type="PANTHER" id="PTHR47354:SF6">
    <property type="entry name" value="NADH OXIDOREDUCTASE HCR"/>
    <property type="match status" value="1"/>
</dbReference>
<feature type="region of interest" description="Disordered" evidence="11">
    <location>
        <begin position="276"/>
        <end position="325"/>
    </location>
</feature>
<evidence type="ECO:0000256" key="11">
    <source>
        <dbReference type="SAM" id="MobiDB-lite"/>
    </source>
</evidence>
<dbReference type="InterPro" id="IPR050415">
    <property type="entry name" value="MRET"/>
</dbReference>
<feature type="compositionally biased region" description="Low complexity" evidence="11">
    <location>
        <begin position="276"/>
        <end position="292"/>
    </location>
</feature>
<dbReference type="RefSeq" id="WP_161673097.1">
    <property type="nucleotide sequence ID" value="NZ_JAABLP010000001.1"/>
</dbReference>
<reference evidence="14 15" key="1">
    <citation type="submission" date="2020-01" db="EMBL/GenBank/DDBJ databases">
        <authorList>
            <person name="Peng S.Y."/>
            <person name="Li J."/>
            <person name="Wang M."/>
            <person name="Wang L."/>
            <person name="Wang C.Q."/>
            <person name="Wang J.R."/>
        </authorList>
    </citation>
    <scope>NUCLEOTIDE SEQUENCE [LARGE SCALE GENOMIC DNA]</scope>
    <source>
        <strain evidence="14 15">XCT-34</strain>
    </source>
</reference>
<dbReference type="PRINTS" id="PR00406">
    <property type="entry name" value="CYTB5RDTASE"/>
</dbReference>
<dbReference type="PRINTS" id="PR00371">
    <property type="entry name" value="FPNCR"/>
</dbReference>
<dbReference type="SUPFAM" id="SSF52343">
    <property type="entry name" value="Ferredoxin reductase-like, C-terminal NADP-linked domain"/>
    <property type="match status" value="1"/>
</dbReference>
<dbReference type="InterPro" id="IPR006058">
    <property type="entry name" value="2Fe2S_fd_BS"/>
</dbReference>
<name>A0ABW9ZBT7_9HYPH</name>
<dbReference type="InterPro" id="IPR001709">
    <property type="entry name" value="Flavoprot_Pyr_Nucl_cyt_Rdtase"/>
</dbReference>
<keyword evidence="8" id="KW-0411">Iron-sulfur</keyword>
<dbReference type="PROSITE" id="PS00197">
    <property type="entry name" value="2FE2S_FER_1"/>
    <property type="match status" value="1"/>
</dbReference>
<evidence type="ECO:0000256" key="9">
    <source>
        <dbReference type="ARBA" id="ARBA00034078"/>
    </source>
</evidence>
<keyword evidence="4" id="KW-0479">Metal-binding</keyword>
<keyword evidence="5" id="KW-0274">FAD</keyword>
<evidence type="ECO:0000256" key="5">
    <source>
        <dbReference type="ARBA" id="ARBA00022827"/>
    </source>
</evidence>
<comment type="caution">
    <text evidence="14">The sequence shown here is derived from an EMBL/GenBank/DDBJ whole genome shotgun (WGS) entry which is preliminary data.</text>
</comment>
<proteinExistence type="inferred from homology"/>
<dbReference type="InterPro" id="IPR039261">
    <property type="entry name" value="FNR_nucleotide-bd"/>
</dbReference>
<keyword evidence="3" id="KW-0001">2Fe-2S</keyword>
<comment type="cofactor">
    <cofactor evidence="1">
        <name>FAD</name>
        <dbReference type="ChEBI" id="CHEBI:57692"/>
    </cofactor>
</comment>
<feature type="domain" description="2Fe-2S ferredoxin-type" evidence="12">
    <location>
        <begin position="331"/>
        <end position="415"/>
    </location>
</feature>
<evidence type="ECO:0000256" key="6">
    <source>
        <dbReference type="ARBA" id="ARBA00023002"/>
    </source>
</evidence>